<dbReference type="GO" id="GO:0005829">
    <property type="term" value="C:cytosol"/>
    <property type="evidence" value="ECO:0007669"/>
    <property type="project" value="TreeGrafter"/>
</dbReference>
<feature type="compositionally biased region" description="Basic and acidic residues" evidence="3">
    <location>
        <begin position="594"/>
        <end position="609"/>
    </location>
</feature>
<evidence type="ECO:0000313" key="5">
    <source>
        <dbReference type="EMBL" id="RNA14766.1"/>
    </source>
</evidence>
<dbReference type="SUPFAM" id="SSF48371">
    <property type="entry name" value="ARM repeat"/>
    <property type="match status" value="1"/>
</dbReference>
<gene>
    <name evidence="5" type="ORF">BpHYR1_029108</name>
</gene>
<dbReference type="EMBL" id="REGN01005113">
    <property type="protein sequence ID" value="RNA14766.1"/>
    <property type="molecule type" value="Genomic_DNA"/>
</dbReference>
<evidence type="ECO:0000256" key="2">
    <source>
        <dbReference type="PROSITE-ProRule" id="PRU00103"/>
    </source>
</evidence>
<protein>
    <submittedName>
        <fullName evidence="5">Serine threonine-phosphatase 4 regulatory subunit 4 isoform X2</fullName>
    </submittedName>
</protein>
<reference evidence="5 6" key="1">
    <citation type="journal article" date="2018" name="Sci. Rep.">
        <title>Genomic signatures of local adaptation to the degree of environmental predictability in rotifers.</title>
        <authorList>
            <person name="Franch-Gras L."/>
            <person name="Hahn C."/>
            <person name="Garcia-Roger E.M."/>
            <person name="Carmona M.J."/>
            <person name="Serra M."/>
            <person name="Gomez A."/>
        </authorList>
    </citation>
    <scope>NUCLEOTIDE SEQUENCE [LARGE SCALE GENOMIC DNA]</scope>
    <source>
        <strain evidence="5">HYR1</strain>
    </source>
</reference>
<feature type="compositionally biased region" description="Low complexity" evidence="3">
    <location>
        <begin position="639"/>
        <end position="649"/>
    </location>
</feature>
<feature type="repeat" description="HEAT" evidence="2">
    <location>
        <begin position="47"/>
        <end position="85"/>
    </location>
</feature>
<dbReference type="STRING" id="10195.A0A3M7QTS9"/>
<keyword evidence="1" id="KW-0677">Repeat</keyword>
<dbReference type="Pfam" id="PF22956">
    <property type="entry name" value="VPS15-like_hel"/>
    <property type="match status" value="1"/>
</dbReference>
<dbReference type="InterPro" id="IPR055231">
    <property type="entry name" value="2AA_helical"/>
</dbReference>
<feature type="compositionally biased region" description="Polar residues" evidence="3">
    <location>
        <begin position="627"/>
        <end position="638"/>
    </location>
</feature>
<proteinExistence type="predicted"/>
<sequence length="660" mass="76366">MILNQKISDSITKIKTQYSSRKCREYLCFLLSRSAPKVLPQTNLNLIFPVMLDLCNDTQYEIRATACRCLSTVSKSLGSEICMDLVVPEMFKFLCDESMLVRTSCFQSLIDMLDLFQDYDAKNYLLKKIQSFIEYGMSTRDENYLLTVSKNLGIIIESFFEIMSSQIKLFFVDVFYQLCKNESLFSKRSVNETKYNWNMSKISLASAFPSVILITNSVNFENKLSQCLTSLVKDRNEKVREAIALQMIPIADKLGKQQQHLIINDFCTTMSDNSTIVQTVVVSSLEKFLKLFLKNESNGFLSDSQQMPGYQLILKRLFELENSISQSYKYSLHVLILNSLALMPWLVSTDVLVDRILPLLETRIDARALPVRQAAVRTILIILRKIPRVVVRNNFLDKLLQLSSHKSCYKRIFFIDICSMVLQLYSKNFFKSYFYQPCIRLAYDKVVNVRISFVKILVDLKRIWRFQVDRDKLENLESIAKTLLHDKDKDVFELAQRAIVQMDFIKSYVNNESEERLNRVKEEEENYWFELEPKKNKNDPRLSSSFNKIDSASATSVGKASLSRNPSRLTKNTGHQNLRSSLKIESNLHDRPHSLVDMHQKPNHSEKRTQNLSLTLTEKPKVKPLQQRRNSINSEIYNSSLSSGSPVNSRTSITSISKRK</sequence>
<dbReference type="Gene3D" id="1.25.10.10">
    <property type="entry name" value="Leucine-rich Repeat Variant"/>
    <property type="match status" value="1"/>
</dbReference>
<keyword evidence="6" id="KW-1185">Reference proteome</keyword>
<dbReference type="Proteomes" id="UP000276133">
    <property type="component" value="Unassembled WGS sequence"/>
</dbReference>
<dbReference type="PANTHER" id="PTHR21467:SF0">
    <property type="entry name" value="SERINE_THREONINE-PROTEIN PHOSPHATASE 4 REGULATORY SUBUNIT 4"/>
    <property type="match status" value="1"/>
</dbReference>
<feature type="compositionally biased region" description="Polar residues" evidence="3">
    <location>
        <begin position="650"/>
        <end position="660"/>
    </location>
</feature>
<dbReference type="GO" id="GO:0008287">
    <property type="term" value="C:protein serine/threonine phosphatase complex"/>
    <property type="evidence" value="ECO:0007669"/>
    <property type="project" value="TreeGrafter"/>
</dbReference>
<dbReference type="InterPro" id="IPR011989">
    <property type="entry name" value="ARM-like"/>
</dbReference>
<organism evidence="5 6">
    <name type="scientific">Brachionus plicatilis</name>
    <name type="common">Marine rotifer</name>
    <name type="synonym">Brachionus muelleri</name>
    <dbReference type="NCBI Taxonomy" id="10195"/>
    <lineage>
        <taxon>Eukaryota</taxon>
        <taxon>Metazoa</taxon>
        <taxon>Spiralia</taxon>
        <taxon>Gnathifera</taxon>
        <taxon>Rotifera</taxon>
        <taxon>Eurotatoria</taxon>
        <taxon>Monogononta</taxon>
        <taxon>Pseudotrocha</taxon>
        <taxon>Ploima</taxon>
        <taxon>Brachionidae</taxon>
        <taxon>Brachionus</taxon>
    </lineage>
</organism>
<dbReference type="AlphaFoldDB" id="A0A3M7QTS9"/>
<dbReference type="OrthoDB" id="340346at2759"/>
<evidence type="ECO:0000256" key="1">
    <source>
        <dbReference type="ARBA" id="ARBA00022737"/>
    </source>
</evidence>
<comment type="caution">
    <text evidence="5">The sequence shown here is derived from an EMBL/GenBank/DDBJ whole genome shotgun (WGS) entry which is preliminary data.</text>
</comment>
<accession>A0A3M7QTS9</accession>
<dbReference type="PANTHER" id="PTHR21467">
    <property type="entry name" value="PROTEIN PHOSPHATASE 4 REGULATORY SUBUNIT 4 PPP4R4"/>
    <property type="match status" value="1"/>
</dbReference>
<evidence type="ECO:0000259" key="4">
    <source>
        <dbReference type="Pfam" id="PF22956"/>
    </source>
</evidence>
<feature type="region of interest" description="Disordered" evidence="3">
    <location>
        <begin position="594"/>
        <end position="660"/>
    </location>
</feature>
<dbReference type="GO" id="GO:0019888">
    <property type="term" value="F:protein phosphatase regulator activity"/>
    <property type="evidence" value="ECO:0007669"/>
    <property type="project" value="TreeGrafter"/>
</dbReference>
<feature type="region of interest" description="Disordered" evidence="3">
    <location>
        <begin position="554"/>
        <end position="579"/>
    </location>
</feature>
<dbReference type="InterPro" id="IPR021133">
    <property type="entry name" value="HEAT_type_2"/>
</dbReference>
<feature type="domain" description="Phosphatase 2A Regulatory Subunit A helical" evidence="4">
    <location>
        <begin position="59"/>
        <end position="264"/>
    </location>
</feature>
<name>A0A3M7QTS9_BRAPC</name>
<dbReference type="InterPro" id="IPR039918">
    <property type="entry name" value="PPP4R4"/>
</dbReference>
<dbReference type="InterPro" id="IPR016024">
    <property type="entry name" value="ARM-type_fold"/>
</dbReference>
<dbReference type="PROSITE" id="PS50077">
    <property type="entry name" value="HEAT_REPEAT"/>
    <property type="match status" value="1"/>
</dbReference>
<evidence type="ECO:0000313" key="6">
    <source>
        <dbReference type="Proteomes" id="UP000276133"/>
    </source>
</evidence>
<evidence type="ECO:0000256" key="3">
    <source>
        <dbReference type="SAM" id="MobiDB-lite"/>
    </source>
</evidence>